<sequence length="802" mass="91459">MGLFVLGRKFCCLLVILLAIVACQREDGGAAPESPATGDTETNEATDTPAESDEGDAGSDDASAESGADDPHMHPASREDLRREAEWPQETSGEYPIHAYDNYTETGDLPGLLKQGKLRILVDISNSDSLHREATIQDLELSEAKRLATRLGLEPVVLYANNFDQLIPLLNEGKGDVIANYMVINEERQQKVDFSIPTASTQLVLISRDDTKPISDSTDLPGKTLVVTKGTVFETAARKFVEKHPGLKLKVSERNYVELVTDVAESHIDLTIAENHIFNQVSQFKDNIIENYTFPGKYQVGWAVRKNSPELLQAMNDFIRHSKLTRTVNRSIGDLEQIRERGYIRILTRNHPGTYYMWKGRIMGYEFELAQAFAKKLKLRLEIIVAPTHADLLTMLRDGKADIAAALLSATEKRDNSGMDFSTPYMKERVVLVGEDSDNIESLEALEGRTIHVRKSSNHYQVAQDLKKKVPGVKIELAPEELNIQEIIDRVADGEYDLAIADRLSVKLEHAWRTNVDVLFDLGIEDNVYGWMVRENNPQLLKAINKFFAKKSTQKKMRILYTKYFDAPKRTRPEIDELNANGTISPYDEYVKKYADEYDFDWRLVVAQMFQESTFNPKAKSWVGARGLMQVMPDTGKQVGERNLFDPESSVRAGLKYLEWLHRKFEDKGISPENMMWFTLASYNAGLGHVYDAQDIAEEKGWDRKVWFNNVENAMLLLSDKKYYEKARYGYARGQEPYDYVRKIQERFRTYVALLEDYERRNNETGRLLDFLYPPYLSTEALARTRPQRNFIDSPLVYGPSP</sequence>
<dbReference type="InterPro" id="IPR001638">
    <property type="entry name" value="Solute-binding_3/MltF_N"/>
</dbReference>
<dbReference type="Gene3D" id="3.40.190.10">
    <property type="entry name" value="Periplasmic binding protein-like II"/>
    <property type="match status" value="4"/>
</dbReference>
<feature type="compositionally biased region" description="Basic and acidic residues" evidence="5">
    <location>
        <begin position="69"/>
        <end position="86"/>
    </location>
</feature>
<feature type="region of interest" description="Disordered" evidence="5">
    <location>
        <begin position="28"/>
        <end position="98"/>
    </location>
</feature>
<proteinExistence type="inferred from homology"/>
<dbReference type="SUPFAM" id="SSF53955">
    <property type="entry name" value="Lysozyme-like"/>
    <property type="match status" value="1"/>
</dbReference>
<dbReference type="CDD" id="cd13403">
    <property type="entry name" value="MLTF-like"/>
    <property type="match status" value="1"/>
</dbReference>
<keyword evidence="4" id="KW-0998">Cell outer membrane</keyword>
<comment type="caution">
    <text evidence="8">The sequence shown here is derived from an EMBL/GenBank/DDBJ whole genome shotgun (WGS) entry which is preliminary data.</text>
</comment>
<keyword evidence="9" id="KW-1185">Reference proteome</keyword>
<reference evidence="8" key="1">
    <citation type="thesis" date="2020" institute="Technische Universitat Dresden" country="Dresden, Germany">
        <title>The Agarolytic System of Microbulbifer elongatus PORT2, Isolated from Batu Karas, Pangandaran West Java Indonesia.</title>
        <authorList>
            <person name="Anggraeni S.R."/>
        </authorList>
    </citation>
    <scope>NUCLEOTIDE SEQUENCE</scope>
    <source>
        <strain evidence="8">PORT2</strain>
    </source>
</reference>
<evidence type="ECO:0000256" key="1">
    <source>
        <dbReference type="ARBA" id="ARBA00004339"/>
    </source>
</evidence>
<organism evidence="8 9">
    <name type="scientific">Microbulbifer elongatus</name>
    <dbReference type="NCBI Taxonomy" id="86173"/>
    <lineage>
        <taxon>Bacteria</taxon>
        <taxon>Pseudomonadati</taxon>
        <taxon>Pseudomonadota</taxon>
        <taxon>Gammaproteobacteria</taxon>
        <taxon>Cellvibrionales</taxon>
        <taxon>Microbulbiferaceae</taxon>
        <taxon>Microbulbifer</taxon>
    </lineage>
</organism>
<evidence type="ECO:0000313" key="9">
    <source>
        <dbReference type="Proteomes" id="UP001205566"/>
    </source>
</evidence>
<dbReference type="Pfam" id="PF01464">
    <property type="entry name" value="SLT"/>
    <property type="match status" value="1"/>
</dbReference>
<dbReference type="InterPro" id="IPR023346">
    <property type="entry name" value="Lysozyme-like_dom_sf"/>
</dbReference>
<dbReference type="PANTHER" id="PTHR35936:SF32">
    <property type="entry name" value="MEMBRANE-BOUND LYTIC MUREIN TRANSGLYCOSYLASE F"/>
    <property type="match status" value="1"/>
</dbReference>
<protein>
    <submittedName>
        <fullName evidence="8">Transporter substrate-binding domain-containing protein</fullName>
    </submittedName>
</protein>
<dbReference type="Gene3D" id="1.10.530.10">
    <property type="match status" value="1"/>
</dbReference>
<feature type="domain" description="Solute-binding protein family 3/N-terminal" evidence="7">
    <location>
        <begin position="117"/>
        <end position="342"/>
    </location>
</feature>
<evidence type="ECO:0000313" key="8">
    <source>
        <dbReference type="EMBL" id="MCQ3828242.1"/>
    </source>
</evidence>
<keyword evidence="3 6" id="KW-0732">Signal</keyword>
<feature type="compositionally biased region" description="Acidic residues" evidence="5">
    <location>
        <begin position="50"/>
        <end position="63"/>
    </location>
</feature>
<dbReference type="CDD" id="cd01009">
    <property type="entry name" value="PBP2_YfhD_N"/>
    <property type="match status" value="2"/>
</dbReference>
<feature type="chain" id="PRO_5047136782" evidence="6">
    <location>
        <begin position="25"/>
        <end position="802"/>
    </location>
</feature>
<dbReference type="SUPFAM" id="SSF53850">
    <property type="entry name" value="Periplasmic binding protein-like II"/>
    <property type="match status" value="2"/>
</dbReference>
<comment type="subcellular location">
    <subcellularLocation>
        <location evidence="1">Cell outer membrane</location>
        <topology evidence="1">Peripheral membrane protein</topology>
    </subcellularLocation>
</comment>
<feature type="domain" description="Solute-binding protein family 3/N-terminal" evidence="7">
    <location>
        <begin position="343"/>
        <end position="568"/>
    </location>
</feature>
<accession>A0ABT1NY86</accession>
<evidence type="ECO:0000256" key="5">
    <source>
        <dbReference type="SAM" id="MobiDB-lite"/>
    </source>
</evidence>
<feature type="signal peptide" evidence="6">
    <location>
        <begin position="1"/>
        <end position="24"/>
    </location>
</feature>
<evidence type="ECO:0000256" key="4">
    <source>
        <dbReference type="ARBA" id="ARBA00023237"/>
    </source>
</evidence>
<name>A0ABT1NY86_9GAMM</name>
<dbReference type="Pfam" id="PF00497">
    <property type="entry name" value="SBP_bac_3"/>
    <property type="match status" value="2"/>
</dbReference>
<keyword evidence="4" id="KW-0472">Membrane</keyword>
<dbReference type="SMART" id="SM00062">
    <property type="entry name" value="PBPb"/>
    <property type="match status" value="2"/>
</dbReference>
<dbReference type="RefSeq" id="WP_255873096.1">
    <property type="nucleotide sequence ID" value="NZ_JACASI010000010.1"/>
</dbReference>
<evidence type="ECO:0000256" key="6">
    <source>
        <dbReference type="SAM" id="SignalP"/>
    </source>
</evidence>
<feature type="compositionally biased region" description="Polar residues" evidence="5">
    <location>
        <begin position="37"/>
        <end position="46"/>
    </location>
</feature>
<dbReference type="Proteomes" id="UP001205566">
    <property type="component" value="Unassembled WGS sequence"/>
</dbReference>
<gene>
    <name evidence="8" type="ORF">HXX02_02160</name>
</gene>
<dbReference type="EMBL" id="JACASI010000010">
    <property type="protein sequence ID" value="MCQ3828242.1"/>
    <property type="molecule type" value="Genomic_DNA"/>
</dbReference>
<dbReference type="PANTHER" id="PTHR35936">
    <property type="entry name" value="MEMBRANE-BOUND LYTIC MUREIN TRANSGLYCOSYLASE F"/>
    <property type="match status" value="1"/>
</dbReference>
<comment type="similarity">
    <text evidence="2">Belongs to the bacterial solute-binding protein 3 family.</text>
</comment>
<evidence type="ECO:0000256" key="2">
    <source>
        <dbReference type="ARBA" id="ARBA00010333"/>
    </source>
</evidence>
<evidence type="ECO:0000259" key="7">
    <source>
        <dbReference type="SMART" id="SM00062"/>
    </source>
</evidence>
<evidence type="ECO:0000256" key="3">
    <source>
        <dbReference type="ARBA" id="ARBA00022729"/>
    </source>
</evidence>
<dbReference type="InterPro" id="IPR008258">
    <property type="entry name" value="Transglycosylase_SLT_dom_1"/>
</dbReference>